<protein>
    <submittedName>
        <fullName evidence="1">Phage protein</fullName>
    </submittedName>
</protein>
<organism evidence="1 2">
    <name type="scientific">Ligilactobacillus saerimneri 30a</name>
    <dbReference type="NCBI Taxonomy" id="1227363"/>
    <lineage>
        <taxon>Bacteria</taxon>
        <taxon>Bacillati</taxon>
        <taxon>Bacillota</taxon>
        <taxon>Bacilli</taxon>
        <taxon>Lactobacillales</taxon>
        <taxon>Lactobacillaceae</taxon>
        <taxon>Ligilactobacillus</taxon>
    </lineage>
</organism>
<dbReference type="Gene3D" id="3.90.176.10">
    <property type="entry name" value="Toxin ADP-ribosyltransferase, Chain A, domain 1"/>
    <property type="match status" value="1"/>
</dbReference>
<evidence type="ECO:0000313" key="1">
    <source>
        <dbReference type="EMBL" id="EKW99507.1"/>
    </source>
</evidence>
<comment type="caution">
    <text evidence="1">The sequence shown here is derived from an EMBL/GenBank/DDBJ whole genome shotgun (WGS) entry which is preliminary data.</text>
</comment>
<dbReference type="STRING" id="1227363.D271_01512"/>
<dbReference type="Proteomes" id="UP000011912">
    <property type="component" value="Unassembled WGS sequence"/>
</dbReference>
<dbReference type="EMBL" id="ANAG01000005">
    <property type="protein sequence ID" value="EKW99507.1"/>
    <property type="molecule type" value="Genomic_DNA"/>
</dbReference>
<dbReference type="SUPFAM" id="SSF56399">
    <property type="entry name" value="ADP-ribosylation"/>
    <property type="match status" value="1"/>
</dbReference>
<dbReference type="PROSITE" id="PS51996">
    <property type="entry name" value="TR_MART"/>
    <property type="match status" value="1"/>
</dbReference>
<accession>M5J7C1</accession>
<name>M5J7C1_9LACO</name>
<sequence length="380" mass="43814">MRGINDGHLKSLNDGTATYKDAHAYAVEVGEILSKVLNVHITAETLPDGKMYFNIADRVLNETLKNNYSLVSDYTEGVQTRLNQQVGLKLRAQRPDFDQDRVKGFVNKLSSADDFADVQWVLGDPMVNFTQSVVDEAIKKNAKFHSDAGMKSVIKRQVKGKACKWCRGLEGTYDYPKGTPNEVFHRHENCRCVTEYYPEKKKARQDVWSKVWRKDKNEQNNGIIEPYKGKLTIDERAAILRYISSESYILNDLMRKNIELPTELQELHDNLSKALDKLPKYSGEINRSLYFDDDKDAEDFVKLHNIGKTVGYKHFLSFSTEIYNEEDSVRIKILNSKNSTDLRKFNSAEKETLYKPGQKFIVQDKYFDGERPIIVLKELE</sequence>
<proteinExistence type="predicted"/>
<dbReference type="PATRIC" id="fig|1227363.6.peg.295"/>
<gene>
    <name evidence="1" type="ORF">D271_01512</name>
</gene>
<reference evidence="1 2" key="1">
    <citation type="journal article" date="2013" name="Genome Announc.">
        <title>Genome Sequence of Lactobacillus saerimneri 30a (Formerly Lactobacillus sp. Strain 30a), a Reference Lactic Acid Bacterium Strain Producing Biogenic Amines.</title>
        <authorList>
            <person name="Romano A."/>
            <person name="Trip H."/>
            <person name="Campbell-Sills H."/>
            <person name="Bouchez O."/>
            <person name="Sherman D."/>
            <person name="Lolkema J.S."/>
            <person name="Lucas P.M."/>
        </authorList>
    </citation>
    <scope>NUCLEOTIDE SEQUENCE [LARGE SCALE GENOMIC DNA]</scope>
    <source>
        <strain evidence="1 2">30a</strain>
    </source>
</reference>
<keyword evidence="2" id="KW-1185">Reference proteome</keyword>
<dbReference type="RefSeq" id="WP_009551740.1">
    <property type="nucleotide sequence ID" value="NZ_ANAG01000005.1"/>
</dbReference>
<dbReference type="AlphaFoldDB" id="M5J7C1"/>
<evidence type="ECO:0000313" key="2">
    <source>
        <dbReference type="Proteomes" id="UP000011912"/>
    </source>
</evidence>